<protein>
    <submittedName>
        <fullName evidence="2">Outer membrane protein</fullName>
    </submittedName>
</protein>
<keyword evidence="1" id="KW-1185">Reference proteome</keyword>
<evidence type="ECO:0000313" key="1">
    <source>
        <dbReference type="Proteomes" id="UP000036681"/>
    </source>
</evidence>
<evidence type="ECO:0000313" key="2">
    <source>
        <dbReference type="WBParaSite" id="ALUE_0000551601-mRNA-1"/>
    </source>
</evidence>
<dbReference type="Proteomes" id="UP000036681">
    <property type="component" value="Unplaced"/>
</dbReference>
<reference evidence="2" key="1">
    <citation type="submission" date="2017-02" db="UniProtKB">
        <authorList>
            <consortium name="WormBaseParasite"/>
        </authorList>
    </citation>
    <scope>IDENTIFICATION</scope>
</reference>
<name>A0A0M3HSP0_ASCLU</name>
<dbReference type="AlphaFoldDB" id="A0A0M3HSP0"/>
<dbReference type="WBParaSite" id="ALUE_0000551601-mRNA-1">
    <property type="protein sequence ID" value="ALUE_0000551601-mRNA-1"/>
    <property type="gene ID" value="ALUE_0000551601"/>
</dbReference>
<sequence>MLPIRDLPIAISQSTPYQNIANNAVDTVAVYKRNSSRFGYALSHHQRREQNLVLQPVAICWRLARLLTALPAAGWSKRANV</sequence>
<organism evidence="1 2">
    <name type="scientific">Ascaris lumbricoides</name>
    <name type="common">Giant roundworm</name>
    <dbReference type="NCBI Taxonomy" id="6252"/>
    <lineage>
        <taxon>Eukaryota</taxon>
        <taxon>Metazoa</taxon>
        <taxon>Ecdysozoa</taxon>
        <taxon>Nematoda</taxon>
        <taxon>Chromadorea</taxon>
        <taxon>Rhabditida</taxon>
        <taxon>Spirurina</taxon>
        <taxon>Ascaridomorpha</taxon>
        <taxon>Ascaridoidea</taxon>
        <taxon>Ascarididae</taxon>
        <taxon>Ascaris</taxon>
    </lineage>
</organism>
<accession>A0A0M3HSP0</accession>
<proteinExistence type="predicted"/>